<dbReference type="InterPro" id="IPR014001">
    <property type="entry name" value="Helicase_ATP-bd"/>
</dbReference>
<dbReference type="InterPro" id="IPR048333">
    <property type="entry name" value="HA2_WH"/>
</dbReference>
<evidence type="ECO:0000256" key="5">
    <source>
        <dbReference type="ARBA" id="ARBA00022840"/>
    </source>
</evidence>
<evidence type="ECO:0000256" key="6">
    <source>
        <dbReference type="SAM" id="MobiDB-lite"/>
    </source>
</evidence>
<keyword evidence="2" id="KW-0547">Nucleotide-binding</keyword>
<reference evidence="9 10" key="1">
    <citation type="submission" date="2024-07" db="EMBL/GenBank/DDBJ databases">
        <authorList>
            <person name="Thanompreechachai J."/>
            <person name="Duangmal K."/>
        </authorList>
    </citation>
    <scope>NUCLEOTIDE SEQUENCE [LARGE SCALE GENOMIC DNA]</scope>
    <source>
        <strain evidence="9 10">TBRC 1896</strain>
    </source>
</reference>
<dbReference type="InterPro" id="IPR001650">
    <property type="entry name" value="Helicase_C-like"/>
</dbReference>
<protein>
    <recommendedName>
        <fullName evidence="1">RNA helicase</fullName>
        <ecNumber evidence="1">3.6.4.13</ecNumber>
    </recommendedName>
</protein>
<keyword evidence="5" id="KW-0067">ATP-binding</keyword>
<dbReference type="NCBIfam" id="TIGR01970">
    <property type="entry name" value="DEAH_box_HrpB"/>
    <property type="match status" value="1"/>
</dbReference>
<evidence type="ECO:0000256" key="4">
    <source>
        <dbReference type="ARBA" id="ARBA00022806"/>
    </source>
</evidence>
<keyword evidence="10" id="KW-1185">Reference proteome</keyword>
<dbReference type="PIRSF" id="PIRSF005496">
    <property type="entry name" value="ATP_hel_hrpB"/>
    <property type="match status" value="1"/>
</dbReference>
<evidence type="ECO:0000259" key="8">
    <source>
        <dbReference type="PROSITE" id="PS51194"/>
    </source>
</evidence>
<dbReference type="SMART" id="SM00487">
    <property type="entry name" value="DEXDc"/>
    <property type="match status" value="1"/>
</dbReference>
<evidence type="ECO:0000256" key="2">
    <source>
        <dbReference type="ARBA" id="ARBA00022741"/>
    </source>
</evidence>
<dbReference type="SUPFAM" id="SSF52540">
    <property type="entry name" value="P-loop containing nucleoside triphosphate hydrolases"/>
    <property type="match status" value="1"/>
</dbReference>
<dbReference type="InterPro" id="IPR002464">
    <property type="entry name" value="DNA/RNA_helicase_DEAH_CS"/>
</dbReference>
<dbReference type="CDD" id="cd18791">
    <property type="entry name" value="SF2_C_RHA"/>
    <property type="match status" value="1"/>
</dbReference>
<dbReference type="SMART" id="SM00490">
    <property type="entry name" value="HELICc"/>
    <property type="match status" value="1"/>
</dbReference>
<dbReference type="RefSeq" id="WP_370718394.1">
    <property type="nucleotide sequence ID" value="NZ_JBGGTQ010000003.1"/>
</dbReference>
<evidence type="ECO:0000256" key="1">
    <source>
        <dbReference type="ARBA" id="ARBA00012552"/>
    </source>
</evidence>
<dbReference type="SMART" id="SM00847">
    <property type="entry name" value="HA2"/>
    <property type="match status" value="1"/>
</dbReference>
<dbReference type="InterPro" id="IPR007502">
    <property type="entry name" value="Helicase-assoc_dom"/>
</dbReference>
<dbReference type="EC" id="3.6.4.13" evidence="1"/>
<dbReference type="InterPro" id="IPR013689">
    <property type="entry name" value="RNA_helicase_ATP-dep_HrpB_C"/>
</dbReference>
<dbReference type="PANTHER" id="PTHR43519">
    <property type="entry name" value="ATP-DEPENDENT RNA HELICASE HRPB"/>
    <property type="match status" value="1"/>
</dbReference>
<dbReference type="InterPro" id="IPR010225">
    <property type="entry name" value="HrpB"/>
</dbReference>
<accession>A0ABV4I0S3</accession>
<sequence>MGRLLAAHRDALPVAAAVPGLLTALDAHGTAVLQAPPGTGKTTLVPLALAAHRDRGRVLVAEPRRVAARAAAARMAALLGEPVGATVGYAVRGDRRVGPSTRVEVVTTGLLLRRLLRDPELPGVSVLLLDEVHERQLDADLALAFALQARELLREDLHLVAASATLDVPRLAELLAAPVVTATAPVHPLDVQWCPPARPVRPPDGLRVDPALLDHVGALVRRALAERDGDVLVFLPGTGEIRAVEGRLAGTAPDVDVVSLHGGRSAAEQDAALRPGTRRRVVLATAVAESSLTVPGVRVVVDAGLARVPRFDHARGLGGLDTVRVSRAGADQRAGRAAREAPGTVYRAWSGAEHALLSPHAVPEVLTADLTGFALLCAGWGDVADLPLLDAPPPGPLAAARETLHRLGALADGALTPLGRRMADVGLHPRLARALLEGADRVGRRPAAEVVALLSEDGGPGSGDDLVARWRAAGRERWPQWRREVERLLAALPGGAGRTAAAVPRDLAAGLVVALAHPERVARRRTRDGDRDGTAYATAGGTGVELGSGSGLRGAPWLAVAVADRAPGRAAACVRAAAPLDEGTAREVVGVEVVDEVGWDGDVRARRVERLGALELSSRPLADPPAHAVAAAVADGVRREGLELLTFGAAARSLRARVACCRAAQGDPWPDLGDEHLLATLPQWLGGPLAGVRSRRDLARVDVLTALRALLPWPWAGRLDELAPTDLPVPAGRRVALDYADPAAPVLAVKLQEVFGWTATPRLVDGRVPVVLHLLSPAGRPLAVTADLGSFWRGVYPSVRAENRGRYPRHPWPEDPLTAVPTARTARSARGSG</sequence>
<keyword evidence="3 9" id="KW-0378">Hydrolase</keyword>
<name>A0ABV4I0S3_9ACTN</name>
<evidence type="ECO:0000313" key="10">
    <source>
        <dbReference type="Proteomes" id="UP001566476"/>
    </source>
</evidence>
<feature type="region of interest" description="Disordered" evidence="6">
    <location>
        <begin position="804"/>
        <end position="833"/>
    </location>
</feature>
<dbReference type="Proteomes" id="UP001566476">
    <property type="component" value="Unassembled WGS sequence"/>
</dbReference>
<evidence type="ECO:0000313" key="9">
    <source>
        <dbReference type="EMBL" id="MEZ0492277.1"/>
    </source>
</evidence>
<dbReference type="EMBL" id="JBGGTQ010000003">
    <property type="protein sequence ID" value="MEZ0492277.1"/>
    <property type="molecule type" value="Genomic_DNA"/>
</dbReference>
<dbReference type="PROSITE" id="PS51194">
    <property type="entry name" value="HELICASE_CTER"/>
    <property type="match status" value="1"/>
</dbReference>
<dbReference type="Pfam" id="PF00270">
    <property type="entry name" value="DEAD"/>
    <property type="match status" value="1"/>
</dbReference>
<keyword evidence="4 9" id="KW-0347">Helicase</keyword>
<dbReference type="GO" id="GO:0016787">
    <property type="term" value="F:hydrolase activity"/>
    <property type="evidence" value="ECO:0007669"/>
    <property type="project" value="UniProtKB-KW"/>
</dbReference>
<dbReference type="GO" id="GO:0003724">
    <property type="term" value="F:RNA helicase activity"/>
    <property type="evidence" value="ECO:0007669"/>
    <property type="project" value="UniProtKB-EC"/>
</dbReference>
<comment type="caution">
    <text evidence="9">The sequence shown here is derived from an EMBL/GenBank/DDBJ whole genome shotgun (WGS) entry which is preliminary data.</text>
</comment>
<dbReference type="PANTHER" id="PTHR43519:SF1">
    <property type="entry name" value="ATP-DEPENDENT RNA HELICASE HRPB"/>
    <property type="match status" value="1"/>
</dbReference>
<dbReference type="Pfam" id="PF00271">
    <property type="entry name" value="Helicase_C"/>
    <property type="match status" value="1"/>
</dbReference>
<dbReference type="PROSITE" id="PS00690">
    <property type="entry name" value="DEAH_ATP_HELICASE"/>
    <property type="match status" value="1"/>
</dbReference>
<dbReference type="InterPro" id="IPR011545">
    <property type="entry name" value="DEAD/DEAH_box_helicase_dom"/>
</dbReference>
<organism evidence="9 10">
    <name type="scientific">Kineococcus mangrovi</name>
    <dbReference type="NCBI Taxonomy" id="1660183"/>
    <lineage>
        <taxon>Bacteria</taxon>
        <taxon>Bacillati</taxon>
        <taxon>Actinomycetota</taxon>
        <taxon>Actinomycetes</taxon>
        <taxon>Kineosporiales</taxon>
        <taxon>Kineosporiaceae</taxon>
        <taxon>Kineococcus</taxon>
    </lineage>
</organism>
<dbReference type="Pfam" id="PF08482">
    <property type="entry name" value="HrpB_C"/>
    <property type="match status" value="1"/>
</dbReference>
<feature type="domain" description="Helicase C-terminal" evidence="8">
    <location>
        <begin position="211"/>
        <end position="381"/>
    </location>
</feature>
<dbReference type="InterPro" id="IPR027417">
    <property type="entry name" value="P-loop_NTPase"/>
</dbReference>
<gene>
    <name evidence="9" type="primary">hrpB</name>
    <name evidence="9" type="ORF">AB2L28_08495</name>
</gene>
<dbReference type="PROSITE" id="PS51192">
    <property type="entry name" value="HELICASE_ATP_BIND_1"/>
    <property type="match status" value="1"/>
</dbReference>
<dbReference type="Pfam" id="PF04408">
    <property type="entry name" value="WHD_HA2"/>
    <property type="match status" value="1"/>
</dbReference>
<dbReference type="Gene3D" id="3.40.50.300">
    <property type="entry name" value="P-loop containing nucleotide triphosphate hydrolases"/>
    <property type="match status" value="2"/>
</dbReference>
<proteinExistence type="predicted"/>
<dbReference type="Gene3D" id="1.20.120.1080">
    <property type="match status" value="1"/>
</dbReference>
<evidence type="ECO:0000259" key="7">
    <source>
        <dbReference type="PROSITE" id="PS51192"/>
    </source>
</evidence>
<evidence type="ECO:0000256" key="3">
    <source>
        <dbReference type="ARBA" id="ARBA00022801"/>
    </source>
</evidence>
<feature type="domain" description="Helicase ATP-binding" evidence="7">
    <location>
        <begin position="22"/>
        <end position="184"/>
    </location>
</feature>